<dbReference type="EMBL" id="VTAV01000026">
    <property type="protein sequence ID" value="TYR31268.1"/>
    <property type="molecule type" value="Genomic_DNA"/>
</dbReference>
<evidence type="ECO:0000313" key="3">
    <source>
        <dbReference type="Proteomes" id="UP000322362"/>
    </source>
</evidence>
<sequence length="340" mass="39741">MEQKGEIIIYQSDDGKTRIETRLENDTVWLTQAQLCELFQKSKATISEHIKHIFEEGELEEEVVVRNFRTTTQHGAIEDKTQTREVKYYNLDVIISVGYRVKSHQGTKFRQWATARLREYIVKGFTMNDELLKQAGGGNYFDELLARIRDIRSSEKVFWRKVLDIYATSIDYDPKNELSQTFFKTVQNKMHWAAHGNTAAEVIYKRINAEKANLGLTNFKGDTPTKQELQIAKNYLNEEELNVLNRMVTAYLELAELQALNRKPMYMTDWVTRLDDFLRMTGNEVLQHAGTISHEQALQKAESEYAKYQERTKNELSKAEKDFVQFIDQTAKSLERKKKN</sequence>
<feature type="coiled-coil region" evidence="1">
    <location>
        <begin position="291"/>
        <end position="318"/>
    </location>
</feature>
<reference evidence="2 3" key="1">
    <citation type="submission" date="2019-08" db="EMBL/GenBank/DDBJ databases">
        <title>Phlebobacter frassis gen. nov. sp. nov., a new member of family Sphingobacteriaceae isolated from sand fly rearing media.</title>
        <authorList>
            <person name="Kakumanu M.L."/>
            <person name="Marayati B.F."/>
            <person name="Wada-Katsumata A."/>
            <person name="Wasserberg G."/>
            <person name="Schal C."/>
            <person name="Apperson C.S."/>
            <person name="Ponnusamy L."/>
        </authorList>
    </citation>
    <scope>NUCLEOTIDE SEQUENCE [LARGE SCALE GENOMIC DNA]</scope>
    <source>
        <strain evidence="2 3">SSI9</strain>
    </source>
</reference>
<organism evidence="2 3">
    <name type="scientific">Sphingobacterium phlebotomi</name>
    <dbReference type="NCBI Taxonomy" id="2605433"/>
    <lineage>
        <taxon>Bacteria</taxon>
        <taxon>Pseudomonadati</taxon>
        <taxon>Bacteroidota</taxon>
        <taxon>Sphingobacteriia</taxon>
        <taxon>Sphingobacteriales</taxon>
        <taxon>Sphingobacteriaceae</taxon>
        <taxon>Sphingobacterium</taxon>
    </lineage>
</organism>
<keyword evidence="1" id="KW-0175">Coiled coil</keyword>
<dbReference type="Pfam" id="PF13310">
    <property type="entry name" value="Virulence_RhuM"/>
    <property type="match status" value="1"/>
</dbReference>
<dbReference type="PIRSF" id="PIRSF015268">
    <property type="entry name" value="Virulence_RhuM"/>
    <property type="match status" value="1"/>
</dbReference>
<evidence type="ECO:0000256" key="1">
    <source>
        <dbReference type="SAM" id="Coils"/>
    </source>
</evidence>
<gene>
    <name evidence="2" type="ORF">FXV77_21205</name>
</gene>
<accession>A0A5D4GSC9</accession>
<dbReference type="AlphaFoldDB" id="A0A5D4GSC9"/>
<dbReference type="Proteomes" id="UP000322362">
    <property type="component" value="Unassembled WGS sequence"/>
</dbReference>
<evidence type="ECO:0000313" key="2">
    <source>
        <dbReference type="EMBL" id="TYR31268.1"/>
    </source>
</evidence>
<proteinExistence type="predicted"/>
<dbReference type="PANTHER" id="PTHR35810">
    <property type="entry name" value="CYTOPLASMIC PROTEIN-RELATED"/>
    <property type="match status" value="1"/>
</dbReference>
<dbReference type="PANTHER" id="PTHR35810:SF1">
    <property type="entry name" value="CYTOPLASMIC PROTEIN"/>
    <property type="match status" value="1"/>
</dbReference>
<protein>
    <submittedName>
        <fullName evidence="2">Virulence RhuM family protein</fullName>
    </submittedName>
</protein>
<dbReference type="RefSeq" id="WP_148921249.1">
    <property type="nucleotide sequence ID" value="NZ_VTAV01000026.1"/>
</dbReference>
<dbReference type="InterPro" id="IPR011204">
    <property type="entry name" value="Virulence_RhuM-like"/>
</dbReference>
<comment type="caution">
    <text evidence="2">The sequence shown here is derived from an EMBL/GenBank/DDBJ whole genome shotgun (WGS) entry which is preliminary data.</text>
</comment>
<keyword evidence="3" id="KW-1185">Reference proteome</keyword>
<name>A0A5D4GSC9_9SPHI</name>